<keyword evidence="5 9" id="KW-0067">ATP-binding</keyword>
<evidence type="ECO:0000259" key="10">
    <source>
        <dbReference type="Pfam" id="PF01467"/>
    </source>
</evidence>
<feature type="domain" description="Cytidyltransferase-like" evidence="10">
    <location>
        <begin position="5"/>
        <end position="133"/>
    </location>
</feature>
<evidence type="ECO:0000313" key="12">
    <source>
        <dbReference type="Proteomes" id="UP000006804"/>
    </source>
</evidence>
<comment type="catalytic activity">
    <reaction evidence="8 9">
        <text>(R)-4'-phosphopantetheine + ATP + H(+) = 3'-dephospho-CoA + diphosphate</text>
        <dbReference type="Rhea" id="RHEA:19801"/>
        <dbReference type="ChEBI" id="CHEBI:15378"/>
        <dbReference type="ChEBI" id="CHEBI:30616"/>
        <dbReference type="ChEBI" id="CHEBI:33019"/>
        <dbReference type="ChEBI" id="CHEBI:57328"/>
        <dbReference type="ChEBI" id="CHEBI:61723"/>
        <dbReference type="EC" id="2.7.7.3"/>
    </reaction>
</comment>
<feature type="binding site" evidence="9">
    <location>
        <position position="9"/>
    </location>
    <ligand>
        <name>substrate</name>
    </ligand>
</feature>
<dbReference type="Gene3D" id="3.40.50.620">
    <property type="entry name" value="HUPs"/>
    <property type="match status" value="1"/>
</dbReference>
<dbReference type="SUPFAM" id="SSF52374">
    <property type="entry name" value="Nucleotidylyl transferase"/>
    <property type="match status" value="1"/>
</dbReference>
<dbReference type="PATRIC" id="fig|688269.3.peg.867"/>
<feature type="site" description="Transition state stabilizer" evidence="9">
    <location>
        <position position="17"/>
    </location>
</feature>
<protein>
    <recommendedName>
        <fullName evidence="9">Phosphopantetheine adenylyltransferase</fullName>
        <ecNumber evidence="9">2.7.7.3</ecNumber>
    </recommendedName>
    <alternativeName>
        <fullName evidence="9">Dephospho-CoA pyrophosphorylase</fullName>
    </alternativeName>
    <alternativeName>
        <fullName evidence="9">Pantetheine-phosphate adenylyltransferase</fullName>
        <shortName evidence="9">PPAT</shortName>
    </alternativeName>
</protein>
<sequence length="159" mass="18484">MKKAVYPGSFDPITNGHLDIIQRALKIFDELWVVVLVNPKKSALFTIQERVDMIKHLVKDWQNVHVDSYEGLLVDYLKSKNITTIVRGLRAVTDFQYELEMAMANKQLWDEVETVFLVTDKKYCYLSSSLVKEVAWMGGDVSEWVPPIVIDYMKKKLNR</sequence>
<name>F7YYA6_9THEM</name>
<evidence type="ECO:0000256" key="8">
    <source>
        <dbReference type="ARBA" id="ARBA00029346"/>
    </source>
</evidence>
<evidence type="ECO:0000256" key="5">
    <source>
        <dbReference type="ARBA" id="ARBA00022840"/>
    </source>
</evidence>
<dbReference type="EMBL" id="CP002351">
    <property type="protein sequence ID" value="AEH50927.1"/>
    <property type="molecule type" value="Genomic_DNA"/>
</dbReference>
<dbReference type="InterPro" id="IPR001980">
    <property type="entry name" value="PPAT"/>
</dbReference>
<dbReference type="InterPro" id="IPR004821">
    <property type="entry name" value="Cyt_trans-like"/>
</dbReference>
<dbReference type="GO" id="GO:0015937">
    <property type="term" value="P:coenzyme A biosynthetic process"/>
    <property type="evidence" value="ECO:0007669"/>
    <property type="project" value="UniProtKB-UniRule"/>
</dbReference>
<feature type="binding site" evidence="9">
    <location>
        <begin position="88"/>
        <end position="90"/>
    </location>
    <ligand>
        <name>ATP</name>
        <dbReference type="ChEBI" id="CHEBI:30616"/>
    </ligand>
</feature>
<keyword evidence="3 9" id="KW-0548">Nucleotidyltransferase</keyword>
<evidence type="ECO:0000256" key="6">
    <source>
        <dbReference type="ARBA" id="ARBA00022842"/>
    </source>
</evidence>
<feature type="binding site" evidence="9">
    <location>
        <begin position="9"/>
        <end position="10"/>
    </location>
    <ligand>
        <name>ATP</name>
        <dbReference type="ChEBI" id="CHEBI:30616"/>
    </ligand>
</feature>
<dbReference type="InterPro" id="IPR014729">
    <property type="entry name" value="Rossmann-like_a/b/a_fold"/>
</dbReference>
<keyword evidence="4 9" id="KW-0547">Nucleotide-binding</keyword>
<evidence type="ECO:0000313" key="11">
    <source>
        <dbReference type="EMBL" id="AEH50927.1"/>
    </source>
</evidence>
<dbReference type="GO" id="GO:0005524">
    <property type="term" value="F:ATP binding"/>
    <property type="evidence" value="ECO:0007669"/>
    <property type="project" value="UniProtKB-KW"/>
</dbReference>
<evidence type="ECO:0000256" key="9">
    <source>
        <dbReference type="HAMAP-Rule" id="MF_00151"/>
    </source>
</evidence>
<dbReference type="UniPathway" id="UPA00241">
    <property type="reaction ID" value="UER00355"/>
</dbReference>
<evidence type="ECO:0000256" key="2">
    <source>
        <dbReference type="ARBA" id="ARBA00022679"/>
    </source>
</evidence>
<accession>F7YYA6</accession>
<evidence type="ECO:0000256" key="3">
    <source>
        <dbReference type="ARBA" id="ARBA00022695"/>
    </source>
</evidence>
<evidence type="ECO:0000256" key="7">
    <source>
        <dbReference type="ARBA" id="ARBA00022993"/>
    </source>
</evidence>
<feature type="binding site" evidence="9">
    <location>
        <begin position="123"/>
        <end position="129"/>
    </location>
    <ligand>
        <name>ATP</name>
        <dbReference type="ChEBI" id="CHEBI:30616"/>
    </ligand>
</feature>
<feature type="binding site" evidence="9">
    <location>
        <position position="41"/>
    </location>
    <ligand>
        <name>substrate</name>
    </ligand>
</feature>
<comment type="similarity">
    <text evidence="9">Belongs to the bacterial CoaD family.</text>
</comment>
<dbReference type="eggNOG" id="COG0669">
    <property type="taxonomic scope" value="Bacteria"/>
</dbReference>
<keyword evidence="12" id="KW-1185">Reference proteome</keyword>
<dbReference type="HAMAP" id="MF_00151">
    <property type="entry name" value="PPAT_bact"/>
    <property type="match status" value="1"/>
</dbReference>
<dbReference type="NCBIfam" id="TIGR00125">
    <property type="entry name" value="cyt_tran_rel"/>
    <property type="match status" value="1"/>
</dbReference>
<gene>
    <name evidence="9" type="primary">coaD</name>
    <name evidence="11" type="ORF">Theth_0843</name>
</gene>
<dbReference type="PANTHER" id="PTHR21342">
    <property type="entry name" value="PHOSPHOPANTETHEINE ADENYLYLTRANSFERASE"/>
    <property type="match status" value="1"/>
</dbReference>
<dbReference type="Pfam" id="PF01467">
    <property type="entry name" value="CTP_transf_like"/>
    <property type="match status" value="1"/>
</dbReference>
<evidence type="ECO:0000256" key="1">
    <source>
        <dbReference type="ARBA" id="ARBA00022490"/>
    </source>
</evidence>
<dbReference type="EC" id="2.7.7.3" evidence="9"/>
<feature type="binding site" evidence="9">
    <location>
        <position position="87"/>
    </location>
    <ligand>
        <name>substrate</name>
    </ligand>
</feature>
<keyword evidence="2 9" id="KW-0808">Transferase</keyword>
<evidence type="ECO:0000256" key="4">
    <source>
        <dbReference type="ARBA" id="ARBA00022741"/>
    </source>
</evidence>
<feature type="binding site" evidence="9">
    <location>
        <position position="17"/>
    </location>
    <ligand>
        <name>ATP</name>
        <dbReference type="ChEBI" id="CHEBI:30616"/>
    </ligand>
</feature>
<dbReference type="RefSeq" id="WP_013932149.1">
    <property type="nucleotide sequence ID" value="NC_015707.1"/>
</dbReference>
<dbReference type="KEGG" id="tta:Theth_0843"/>
<reference evidence="11 12" key="1">
    <citation type="submission" date="2010-11" db="EMBL/GenBank/DDBJ databases">
        <title>The complete genome of Thermotoga thermarum DSM 5069.</title>
        <authorList>
            <consortium name="US DOE Joint Genome Institute (JGI-PGF)"/>
            <person name="Lucas S."/>
            <person name="Copeland A."/>
            <person name="Lapidus A."/>
            <person name="Bruce D."/>
            <person name="Goodwin L."/>
            <person name="Pitluck S."/>
            <person name="Kyrpides N."/>
            <person name="Mavromatis K."/>
            <person name="Ivanova N."/>
            <person name="Zeytun A."/>
            <person name="Brettin T."/>
            <person name="Detter J.C."/>
            <person name="Tapia R."/>
            <person name="Han C."/>
            <person name="Land M."/>
            <person name="Hauser L."/>
            <person name="Markowitz V."/>
            <person name="Cheng J.-F."/>
            <person name="Hugenholtz P."/>
            <person name="Woyke T."/>
            <person name="Wu D."/>
            <person name="Spring S."/>
            <person name="Schroeder M."/>
            <person name="Brambilla E."/>
            <person name="Klenk H.-P."/>
            <person name="Eisen J.A."/>
        </authorList>
    </citation>
    <scope>NUCLEOTIDE SEQUENCE [LARGE SCALE GENOMIC DNA]</scope>
    <source>
        <strain evidence="11 12">DSM 5069</strain>
    </source>
</reference>
<dbReference type="STRING" id="688269.Theth_0843"/>
<dbReference type="HOGENOM" id="CLU_100149_0_1_0"/>
<comment type="subunit">
    <text evidence="9">Homohexamer.</text>
</comment>
<feature type="binding site" evidence="9">
    <location>
        <position position="73"/>
    </location>
    <ligand>
        <name>substrate</name>
    </ligand>
</feature>
<keyword evidence="1 9" id="KW-0963">Cytoplasm</keyword>
<proteinExistence type="inferred from homology"/>
<feature type="binding site" evidence="9">
    <location>
        <position position="98"/>
    </location>
    <ligand>
        <name>ATP</name>
        <dbReference type="ChEBI" id="CHEBI:30616"/>
    </ligand>
</feature>
<comment type="cofactor">
    <cofactor evidence="9">
        <name>Mg(2+)</name>
        <dbReference type="ChEBI" id="CHEBI:18420"/>
    </cofactor>
</comment>
<dbReference type="Proteomes" id="UP000006804">
    <property type="component" value="Chromosome"/>
</dbReference>
<dbReference type="GO" id="GO:0004595">
    <property type="term" value="F:pantetheine-phosphate adenylyltransferase activity"/>
    <property type="evidence" value="ECO:0007669"/>
    <property type="project" value="UniProtKB-UniRule"/>
</dbReference>
<keyword evidence="6 9" id="KW-0460">Magnesium</keyword>
<dbReference type="CDD" id="cd02163">
    <property type="entry name" value="PPAT"/>
    <property type="match status" value="1"/>
</dbReference>
<dbReference type="OrthoDB" id="9806661at2"/>
<comment type="pathway">
    <text evidence="9">Cofactor biosynthesis; coenzyme A biosynthesis; CoA from (R)-pantothenate: step 4/5.</text>
</comment>
<dbReference type="AlphaFoldDB" id="F7YYA6"/>
<dbReference type="GO" id="GO:0005737">
    <property type="term" value="C:cytoplasm"/>
    <property type="evidence" value="ECO:0007669"/>
    <property type="project" value="UniProtKB-SubCell"/>
</dbReference>
<dbReference type="NCBIfam" id="TIGR01510">
    <property type="entry name" value="coaD_prev_kdtB"/>
    <property type="match status" value="1"/>
</dbReference>
<dbReference type="PRINTS" id="PR01020">
    <property type="entry name" value="LPSBIOSNTHSS"/>
</dbReference>
<organism evidence="11 12">
    <name type="scientific">Pseudothermotoga thermarum DSM 5069</name>
    <dbReference type="NCBI Taxonomy" id="688269"/>
    <lineage>
        <taxon>Bacteria</taxon>
        <taxon>Thermotogati</taxon>
        <taxon>Thermotogota</taxon>
        <taxon>Thermotogae</taxon>
        <taxon>Thermotogales</taxon>
        <taxon>Thermotogaceae</taxon>
        <taxon>Pseudothermotoga</taxon>
    </lineage>
</organism>
<comment type="subcellular location">
    <subcellularLocation>
        <location evidence="9">Cytoplasm</location>
    </subcellularLocation>
</comment>
<comment type="function">
    <text evidence="9">Reversibly transfers an adenylyl group from ATP to 4'-phosphopantetheine, yielding dephospho-CoA (dPCoA) and pyrophosphate.</text>
</comment>
<keyword evidence="7 9" id="KW-0173">Coenzyme A biosynthesis</keyword>
<dbReference type="PANTHER" id="PTHR21342:SF1">
    <property type="entry name" value="PHOSPHOPANTETHEINE ADENYLYLTRANSFERASE"/>
    <property type="match status" value="1"/>
</dbReference>